<sequence length="308" mass="33457">MQELAIIAHQGAGGGQGGKVLEETLAALGKRQIEPKVHISTYAGHSEILAQQLAQEPVIAVIGGDGTLHEVVASLAGHSQPPAILYLPAGRGNDFARAWQAKRSLTEALDQWQAGSRCQVPILRLQDQVSGQISYGINSLGIGFDAMVNQQSKALRLGRLLAKWHLGKLSYLVAVFASLPKLEAFEVSLSLDNQLPQLVSDCYLFSVLKNPYMGGGIKLDNLGQASNPEISVMAFHSIKARHLPGLIWQVLVSHQQDQSPQVSRWTSQKIDLDIKQAILGQVDGEVQEAAPRQLTIDWLTYPFILAEP</sequence>
<evidence type="ECO:0000256" key="4">
    <source>
        <dbReference type="ARBA" id="ARBA00022741"/>
    </source>
</evidence>
<dbReference type="PANTHER" id="PTHR12358">
    <property type="entry name" value="SPHINGOSINE KINASE"/>
    <property type="match status" value="1"/>
</dbReference>
<proteinExistence type="inferred from homology"/>
<gene>
    <name evidence="10" type="ORF">GCWU000182_000153</name>
</gene>
<evidence type="ECO:0000256" key="2">
    <source>
        <dbReference type="ARBA" id="ARBA00005983"/>
    </source>
</evidence>
<evidence type="ECO:0000256" key="5">
    <source>
        <dbReference type="ARBA" id="ARBA00022777"/>
    </source>
</evidence>
<comment type="similarity">
    <text evidence="2">Belongs to the diacylglycerol/lipid kinase family.</text>
</comment>
<dbReference type="Pfam" id="PF00781">
    <property type="entry name" value="DAGK_cat"/>
    <property type="match status" value="1"/>
</dbReference>
<dbReference type="GO" id="GO:0005524">
    <property type="term" value="F:ATP binding"/>
    <property type="evidence" value="ECO:0007669"/>
    <property type="project" value="UniProtKB-KW"/>
</dbReference>
<comment type="caution">
    <text evidence="10">The sequence shown here is derived from an EMBL/GenBank/DDBJ whole genome shotgun (WGS) entry which is preliminary data.</text>
</comment>
<keyword evidence="11" id="KW-1185">Reference proteome</keyword>
<name>W1Q5J4_ABIDE</name>
<dbReference type="STRING" id="592010.GCWU000182_000153"/>
<dbReference type="HOGENOM" id="CLU_045532_0_2_9"/>
<keyword evidence="7" id="KW-0443">Lipid metabolism</keyword>
<dbReference type="InterPro" id="IPR045540">
    <property type="entry name" value="YegS/DAGK_C"/>
</dbReference>
<dbReference type="PROSITE" id="PS50146">
    <property type="entry name" value="DAGK"/>
    <property type="match status" value="1"/>
</dbReference>
<dbReference type="GO" id="GO:0016301">
    <property type="term" value="F:kinase activity"/>
    <property type="evidence" value="ECO:0007669"/>
    <property type="project" value="UniProtKB-KW"/>
</dbReference>
<comment type="cofactor">
    <cofactor evidence="1">
        <name>Mg(2+)</name>
        <dbReference type="ChEBI" id="CHEBI:18420"/>
    </cofactor>
</comment>
<dbReference type="GO" id="GO:0008654">
    <property type="term" value="P:phospholipid biosynthetic process"/>
    <property type="evidence" value="ECO:0007669"/>
    <property type="project" value="UniProtKB-KW"/>
</dbReference>
<evidence type="ECO:0000313" key="11">
    <source>
        <dbReference type="Proteomes" id="UP000019050"/>
    </source>
</evidence>
<dbReference type="AlphaFoldDB" id="W1Q5J4"/>
<protein>
    <submittedName>
        <fullName evidence="10">Lipid kinase, YegS/Rv2252/BmrU family</fullName>
    </submittedName>
</protein>
<keyword evidence="8" id="KW-1208">Phospholipid metabolism</keyword>
<dbReference type="Gene3D" id="2.60.200.40">
    <property type="match status" value="1"/>
</dbReference>
<accession>W1Q5J4</accession>
<evidence type="ECO:0000313" key="10">
    <source>
        <dbReference type="EMBL" id="ESK66466.1"/>
    </source>
</evidence>
<feature type="domain" description="DAGKc" evidence="9">
    <location>
        <begin position="1"/>
        <end position="129"/>
    </location>
</feature>
<keyword evidence="3" id="KW-0808">Transferase</keyword>
<keyword evidence="5 10" id="KW-0418">Kinase</keyword>
<dbReference type="InterPro" id="IPR001206">
    <property type="entry name" value="Diacylglycerol_kinase_cat_dom"/>
</dbReference>
<dbReference type="RefSeq" id="WP_023390814.1">
    <property type="nucleotide sequence ID" value="NZ_KI535340.1"/>
</dbReference>
<evidence type="ECO:0000256" key="1">
    <source>
        <dbReference type="ARBA" id="ARBA00001946"/>
    </source>
</evidence>
<dbReference type="OrthoDB" id="9786026at2"/>
<organism evidence="10 11">
    <name type="scientific">Abiotrophia defectiva ATCC 49176</name>
    <dbReference type="NCBI Taxonomy" id="592010"/>
    <lineage>
        <taxon>Bacteria</taxon>
        <taxon>Bacillati</taxon>
        <taxon>Bacillota</taxon>
        <taxon>Bacilli</taxon>
        <taxon>Lactobacillales</taxon>
        <taxon>Aerococcaceae</taxon>
        <taxon>Abiotrophia</taxon>
    </lineage>
</organism>
<keyword evidence="7" id="KW-0444">Lipid biosynthesis</keyword>
<dbReference type="eggNOG" id="COG1597">
    <property type="taxonomic scope" value="Bacteria"/>
</dbReference>
<keyword evidence="7" id="KW-0594">Phospholipid biosynthesis</keyword>
<dbReference type="Gene3D" id="3.40.50.10330">
    <property type="entry name" value="Probable inorganic polyphosphate/atp-NAD kinase, domain 1"/>
    <property type="match status" value="1"/>
</dbReference>
<evidence type="ECO:0000256" key="8">
    <source>
        <dbReference type="ARBA" id="ARBA00023264"/>
    </source>
</evidence>
<dbReference type="SUPFAM" id="SSF111331">
    <property type="entry name" value="NAD kinase/diacylglycerol kinase-like"/>
    <property type="match status" value="1"/>
</dbReference>
<evidence type="ECO:0000259" key="9">
    <source>
        <dbReference type="PROSITE" id="PS50146"/>
    </source>
</evidence>
<dbReference type="InterPro" id="IPR050187">
    <property type="entry name" value="Lipid_Phosphate_FormReg"/>
</dbReference>
<keyword evidence="6" id="KW-0067">ATP-binding</keyword>
<reference evidence="10" key="1">
    <citation type="submission" date="2013-06" db="EMBL/GenBank/DDBJ databases">
        <authorList>
            <person name="Weinstock G."/>
            <person name="Sodergren E."/>
            <person name="Clifton S."/>
            <person name="Fulton L."/>
            <person name="Fulton B."/>
            <person name="Courtney L."/>
            <person name="Fronick C."/>
            <person name="Harrison M."/>
            <person name="Strong C."/>
            <person name="Farmer C."/>
            <person name="Delahaunty K."/>
            <person name="Markovic C."/>
            <person name="Hall O."/>
            <person name="Minx P."/>
            <person name="Tomlinson C."/>
            <person name="Mitreva M."/>
            <person name="Nelson J."/>
            <person name="Hou S."/>
            <person name="Wollam A."/>
            <person name="Pepin K.H."/>
            <person name="Johnson M."/>
            <person name="Bhonagiri V."/>
            <person name="Nash W.E."/>
            <person name="Warren W."/>
            <person name="Chinwalla A."/>
            <person name="Mardis E.R."/>
            <person name="Wilson R.K."/>
        </authorList>
    </citation>
    <scope>NUCLEOTIDE SEQUENCE [LARGE SCALE GENOMIC DNA]</scope>
    <source>
        <strain evidence="10">ATCC 49176</strain>
    </source>
</reference>
<dbReference type="Pfam" id="PF19279">
    <property type="entry name" value="YegS_C"/>
    <property type="match status" value="1"/>
</dbReference>
<dbReference type="GeneID" id="84816319"/>
<evidence type="ECO:0000256" key="7">
    <source>
        <dbReference type="ARBA" id="ARBA00023209"/>
    </source>
</evidence>
<evidence type="ECO:0000256" key="6">
    <source>
        <dbReference type="ARBA" id="ARBA00022840"/>
    </source>
</evidence>
<keyword evidence="4" id="KW-0547">Nucleotide-binding</keyword>
<dbReference type="InterPro" id="IPR017438">
    <property type="entry name" value="ATP-NAD_kinase_N"/>
</dbReference>
<dbReference type="EMBL" id="ACIN03000001">
    <property type="protein sequence ID" value="ESK66466.1"/>
    <property type="molecule type" value="Genomic_DNA"/>
</dbReference>
<evidence type="ECO:0000256" key="3">
    <source>
        <dbReference type="ARBA" id="ARBA00022679"/>
    </source>
</evidence>
<dbReference type="PANTHER" id="PTHR12358:SF54">
    <property type="entry name" value="SPHINGOSINE KINASE RELATED PROTEIN"/>
    <property type="match status" value="1"/>
</dbReference>
<dbReference type="SMART" id="SM00046">
    <property type="entry name" value="DAGKc"/>
    <property type="match status" value="1"/>
</dbReference>
<dbReference type="InterPro" id="IPR016064">
    <property type="entry name" value="NAD/diacylglycerol_kinase_sf"/>
</dbReference>
<dbReference type="Proteomes" id="UP000019050">
    <property type="component" value="Unassembled WGS sequence"/>
</dbReference>